<keyword evidence="3" id="KW-1185">Reference proteome</keyword>
<reference evidence="2 3" key="1">
    <citation type="journal article" date="2023" name="Genes (Basel)">
        <title>Chromosome-Level Genome Assembly and Circadian Gene Repertoire of the Patagonia Blennie Eleginops maclovinus-The Closest Ancestral Proxy of Antarctic Cryonotothenioids.</title>
        <authorList>
            <person name="Cheng C.C."/>
            <person name="Rivera-Colon A.G."/>
            <person name="Minhas B.F."/>
            <person name="Wilson L."/>
            <person name="Rayamajhi N."/>
            <person name="Vargas-Chacoff L."/>
            <person name="Catchen J.M."/>
        </authorList>
    </citation>
    <scope>NUCLEOTIDE SEQUENCE [LARGE SCALE GENOMIC DNA]</scope>
    <source>
        <strain evidence="2">JMC-PN-2008</strain>
    </source>
</reference>
<feature type="compositionally biased region" description="Basic and acidic residues" evidence="1">
    <location>
        <begin position="66"/>
        <end position="75"/>
    </location>
</feature>
<sequence>MVLLMPAGSPEAGEGGEGGGLRGPLAVFVDLQRVFAELFSPPGSGPAVGCLSLLLLLLFNPTQKAETSRAQRDGDGDVGDGGARF</sequence>
<protein>
    <submittedName>
        <fullName evidence="2">Uncharacterized protein</fullName>
    </submittedName>
</protein>
<gene>
    <name evidence="2" type="ORF">PBY51_018396</name>
</gene>
<feature type="region of interest" description="Disordered" evidence="1">
    <location>
        <begin position="64"/>
        <end position="85"/>
    </location>
</feature>
<reference evidence="2 3" key="2">
    <citation type="journal article" date="2023" name="Mol. Biol. Evol.">
        <title>Genomics of Secondarily Temperate Adaptation in the Only Non-Antarctic Icefish.</title>
        <authorList>
            <person name="Rivera-Colon A.G."/>
            <person name="Rayamajhi N."/>
            <person name="Minhas B.F."/>
            <person name="Madrigal G."/>
            <person name="Bilyk K.T."/>
            <person name="Yoon V."/>
            <person name="Hune M."/>
            <person name="Gregory S."/>
            <person name="Cheng C.H.C."/>
            <person name="Catchen J.M."/>
        </authorList>
    </citation>
    <scope>NUCLEOTIDE SEQUENCE [LARGE SCALE GENOMIC DNA]</scope>
    <source>
        <strain evidence="2">JMC-PN-2008</strain>
    </source>
</reference>
<evidence type="ECO:0000256" key="1">
    <source>
        <dbReference type="SAM" id="MobiDB-lite"/>
    </source>
</evidence>
<proteinExistence type="predicted"/>
<organism evidence="2 3">
    <name type="scientific">Eleginops maclovinus</name>
    <name type="common">Patagonian blennie</name>
    <name type="synonym">Eleginus maclovinus</name>
    <dbReference type="NCBI Taxonomy" id="56733"/>
    <lineage>
        <taxon>Eukaryota</taxon>
        <taxon>Metazoa</taxon>
        <taxon>Chordata</taxon>
        <taxon>Craniata</taxon>
        <taxon>Vertebrata</taxon>
        <taxon>Euteleostomi</taxon>
        <taxon>Actinopterygii</taxon>
        <taxon>Neopterygii</taxon>
        <taxon>Teleostei</taxon>
        <taxon>Neoteleostei</taxon>
        <taxon>Acanthomorphata</taxon>
        <taxon>Eupercaria</taxon>
        <taxon>Perciformes</taxon>
        <taxon>Notothenioidei</taxon>
        <taxon>Eleginopidae</taxon>
        <taxon>Eleginops</taxon>
    </lineage>
</organism>
<evidence type="ECO:0000313" key="3">
    <source>
        <dbReference type="Proteomes" id="UP001346869"/>
    </source>
</evidence>
<dbReference type="AlphaFoldDB" id="A0AAN7Y0B3"/>
<evidence type="ECO:0000313" key="2">
    <source>
        <dbReference type="EMBL" id="KAK5873348.1"/>
    </source>
</evidence>
<dbReference type="Proteomes" id="UP001346869">
    <property type="component" value="Unassembled WGS sequence"/>
</dbReference>
<accession>A0AAN7Y0B3</accession>
<dbReference type="EMBL" id="JAUZQC010000003">
    <property type="protein sequence ID" value="KAK5873348.1"/>
    <property type="molecule type" value="Genomic_DNA"/>
</dbReference>
<comment type="caution">
    <text evidence="2">The sequence shown here is derived from an EMBL/GenBank/DDBJ whole genome shotgun (WGS) entry which is preliminary data.</text>
</comment>
<name>A0AAN7Y0B3_ELEMC</name>